<dbReference type="EMBL" id="BJWL01000001">
    <property type="protein sequence ID" value="GFY80634.1"/>
    <property type="molecule type" value="Genomic_DNA"/>
</dbReference>
<sequence length="270" mass="30454">MSSTTAPKKFRLKELKQATGNFNSKNKLGRGGCGTVYKGLLDNTEVAVKRFFENSSEGRQDFVAEVTTIGNLHHKNLVKLVGWHGIICGVAGALDYLHNGCEKRVLHRDIKASNIMLDSEFNARLGDFGLARTIPHSDMTHHSTKKIAGTLGYMPPESFHIGRATAETDIYAFGGYFYFFLKFRGRKPGYQSDENNYSNGIVDWVWELHNLERILEVMDMRLSGNFDRDQAESVLKLGLACCHPNPYQRPSMRTALQVFYRRGSSTTHPK</sequence>
<name>A0A7J0E2C4_9ERIC</name>
<evidence type="ECO:0000256" key="2">
    <source>
        <dbReference type="ARBA" id="ARBA00008536"/>
    </source>
</evidence>
<evidence type="ECO:0000256" key="1">
    <source>
        <dbReference type="ARBA" id="ARBA00004251"/>
    </source>
</evidence>
<dbReference type="GO" id="GO:0004672">
    <property type="term" value="F:protein kinase activity"/>
    <property type="evidence" value="ECO:0007669"/>
    <property type="project" value="InterPro"/>
</dbReference>
<keyword evidence="9" id="KW-1133">Transmembrane helix</keyword>
<dbReference type="AlphaFoldDB" id="A0A7J0E2C4"/>
<evidence type="ECO:0000313" key="14">
    <source>
        <dbReference type="EMBL" id="GFY80634.1"/>
    </source>
</evidence>
<evidence type="ECO:0000256" key="3">
    <source>
        <dbReference type="ARBA" id="ARBA00010217"/>
    </source>
</evidence>
<accession>A0A7J0E2C4</accession>
<evidence type="ECO:0000256" key="5">
    <source>
        <dbReference type="ARBA" id="ARBA00022692"/>
    </source>
</evidence>
<evidence type="ECO:0000313" key="15">
    <source>
        <dbReference type="Proteomes" id="UP000585474"/>
    </source>
</evidence>
<evidence type="ECO:0000256" key="7">
    <source>
        <dbReference type="ARBA" id="ARBA00022741"/>
    </source>
</evidence>
<keyword evidence="14" id="KW-0418">Kinase</keyword>
<dbReference type="GO" id="GO:0030246">
    <property type="term" value="F:carbohydrate binding"/>
    <property type="evidence" value="ECO:0007669"/>
    <property type="project" value="UniProtKB-KW"/>
</dbReference>
<dbReference type="Proteomes" id="UP000585474">
    <property type="component" value="Unassembled WGS sequence"/>
</dbReference>
<keyword evidence="4" id="KW-1003">Cell membrane</keyword>
<keyword evidence="7" id="KW-0547">Nucleotide-binding</keyword>
<comment type="subcellular location">
    <subcellularLocation>
        <location evidence="1">Cell membrane</location>
        <topology evidence="1">Single-pass type I membrane protein</topology>
    </subcellularLocation>
</comment>
<keyword evidence="6" id="KW-0732">Signal</keyword>
<dbReference type="Gene3D" id="3.30.200.20">
    <property type="entry name" value="Phosphorylase Kinase, domain 1"/>
    <property type="match status" value="1"/>
</dbReference>
<dbReference type="GO" id="GO:0005524">
    <property type="term" value="F:ATP binding"/>
    <property type="evidence" value="ECO:0007669"/>
    <property type="project" value="UniProtKB-KW"/>
</dbReference>
<evidence type="ECO:0000256" key="9">
    <source>
        <dbReference type="ARBA" id="ARBA00022989"/>
    </source>
</evidence>
<dbReference type="Pfam" id="PF00069">
    <property type="entry name" value="Pkinase"/>
    <property type="match status" value="1"/>
</dbReference>
<keyword evidence="10" id="KW-0472">Membrane</keyword>
<gene>
    <name evidence="14" type="ORF">Acr_01g0004430</name>
</gene>
<dbReference type="PROSITE" id="PS00108">
    <property type="entry name" value="PROTEIN_KINASE_ST"/>
    <property type="match status" value="1"/>
</dbReference>
<feature type="domain" description="Protein kinase" evidence="13">
    <location>
        <begin position="22"/>
        <end position="270"/>
    </location>
</feature>
<keyword evidence="8" id="KW-0067">ATP-binding</keyword>
<evidence type="ECO:0000256" key="6">
    <source>
        <dbReference type="ARBA" id="ARBA00022729"/>
    </source>
</evidence>
<evidence type="ECO:0000256" key="8">
    <source>
        <dbReference type="ARBA" id="ARBA00022840"/>
    </source>
</evidence>
<reference evidence="14 15" key="1">
    <citation type="submission" date="2019-07" db="EMBL/GenBank/DDBJ databases">
        <title>De Novo Assembly of kiwifruit Actinidia rufa.</title>
        <authorList>
            <person name="Sugita-Konishi S."/>
            <person name="Sato K."/>
            <person name="Mori E."/>
            <person name="Abe Y."/>
            <person name="Kisaki G."/>
            <person name="Hamano K."/>
            <person name="Suezawa K."/>
            <person name="Otani M."/>
            <person name="Fukuda T."/>
            <person name="Manabe T."/>
            <person name="Gomi K."/>
            <person name="Tabuchi M."/>
            <person name="Akimitsu K."/>
            <person name="Kataoka I."/>
        </authorList>
    </citation>
    <scope>NUCLEOTIDE SEQUENCE [LARGE SCALE GENOMIC DNA]</scope>
    <source>
        <strain evidence="15">cv. Fuchu</strain>
    </source>
</reference>
<dbReference type="SUPFAM" id="SSF56112">
    <property type="entry name" value="Protein kinase-like (PK-like)"/>
    <property type="match status" value="1"/>
</dbReference>
<keyword evidence="11" id="KW-0675">Receptor</keyword>
<dbReference type="InterPro" id="IPR050528">
    <property type="entry name" value="L-type_Lectin-RKs"/>
</dbReference>
<evidence type="ECO:0000259" key="13">
    <source>
        <dbReference type="PROSITE" id="PS50011"/>
    </source>
</evidence>
<evidence type="ECO:0000256" key="4">
    <source>
        <dbReference type="ARBA" id="ARBA00022475"/>
    </source>
</evidence>
<dbReference type="Pfam" id="PF07714">
    <property type="entry name" value="PK_Tyr_Ser-Thr"/>
    <property type="match status" value="1"/>
</dbReference>
<keyword evidence="5" id="KW-0812">Transmembrane</keyword>
<dbReference type="PANTHER" id="PTHR27007">
    <property type="match status" value="1"/>
</dbReference>
<dbReference type="OrthoDB" id="1913956at2759"/>
<dbReference type="FunFam" id="1.10.510.10:FF:000240">
    <property type="entry name" value="Lectin-domain containing receptor kinase A4.3"/>
    <property type="match status" value="1"/>
</dbReference>
<dbReference type="PROSITE" id="PS50011">
    <property type="entry name" value="PROTEIN_KINASE_DOM"/>
    <property type="match status" value="1"/>
</dbReference>
<comment type="similarity">
    <text evidence="2">In the N-terminal section; belongs to the leguminous lectin family.</text>
</comment>
<keyword evidence="14" id="KW-0808">Transferase</keyword>
<dbReference type="InterPro" id="IPR011009">
    <property type="entry name" value="Kinase-like_dom_sf"/>
</dbReference>
<dbReference type="GO" id="GO:0002229">
    <property type="term" value="P:defense response to oomycetes"/>
    <property type="evidence" value="ECO:0007669"/>
    <property type="project" value="UniProtKB-ARBA"/>
</dbReference>
<dbReference type="SMART" id="SM00220">
    <property type="entry name" value="S_TKc"/>
    <property type="match status" value="1"/>
</dbReference>
<proteinExistence type="inferred from homology"/>
<dbReference type="InterPro" id="IPR008271">
    <property type="entry name" value="Ser/Thr_kinase_AS"/>
</dbReference>
<comment type="similarity">
    <text evidence="3">In the C-terminal section; belongs to the protein kinase superfamily. Ser/Thr protein kinase family.</text>
</comment>
<organism evidence="14 15">
    <name type="scientific">Actinidia rufa</name>
    <dbReference type="NCBI Taxonomy" id="165716"/>
    <lineage>
        <taxon>Eukaryota</taxon>
        <taxon>Viridiplantae</taxon>
        <taxon>Streptophyta</taxon>
        <taxon>Embryophyta</taxon>
        <taxon>Tracheophyta</taxon>
        <taxon>Spermatophyta</taxon>
        <taxon>Magnoliopsida</taxon>
        <taxon>eudicotyledons</taxon>
        <taxon>Gunneridae</taxon>
        <taxon>Pentapetalae</taxon>
        <taxon>asterids</taxon>
        <taxon>Ericales</taxon>
        <taxon>Actinidiaceae</taxon>
        <taxon>Actinidia</taxon>
    </lineage>
</organism>
<dbReference type="GO" id="GO:0005886">
    <property type="term" value="C:plasma membrane"/>
    <property type="evidence" value="ECO:0007669"/>
    <property type="project" value="UniProtKB-SubCell"/>
</dbReference>
<dbReference type="InterPro" id="IPR000719">
    <property type="entry name" value="Prot_kinase_dom"/>
</dbReference>
<dbReference type="Gene3D" id="1.10.510.10">
    <property type="entry name" value="Transferase(Phosphotransferase) domain 1"/>
    <property type="match status" value="1"/>
</dbReference>
<keyword evidence="12" id="KW-0325">Glycoprotein</keyword>
<comment type="caution">
    <text evidence="14">The sequence shown here is derived from an EMBL/GenBank/DDBJ whole genome shotgun (WGS) entry which is preliminary data.</text>
</comment>
<evidence type="ECO:0000256" key="11">
    <source>
        <dbReference type="ARBA" id="ARBA00023170"/>
    </source>
</evidence>
<keyword evidence="14" id="KW-0430">Lectin</keyword>
<keyword evidence="15" id="KW-1185">Reference proteome</keyword>
<dbReference type="InterPro" id="IPR001245">
    <property type="entry name" value="Ser-Thr/Tyr_kinase_cat_dom"/>
</dbReference>
<protein>
    <submittedName>
        <fullName evidence="14">Concanavalin A-like lectin protein kinase family protein</fullName>
    </submittedName>
</protein>
<evidence type="ECO:0000256" key="10">
    <source>
        <dbReference type="ARBA" id="ARBA00023136"/>
    </source>
</evidence>
<evidence type="ECO:0000256" key="12">
    <source>
        <dbReference type="ARBA" id="ARBA00023180"/>
    </source>
</evidence>